<dbReference type="AlphaFoldDB" id="A0AAV5I286"/>
<accession>A0AAV5I286</accession>
<proteinExistence type="predicted"/>
<keyword evidence="2" id="KW-1185">Reference proteome</keyword>
<comment type="caution">
    <text evidence="1">The sequence shown here is derived from an EMBL/GenBank/DDBJ whole genome shotgun (WGS) entry which is preliminary data.</text>
</comment>
<evidence type="ECO:0000313" key="2">
    <source>
        <dbReference type="Proteomes" id="UP001054252"/>
    </source>
</evidence>
<dbReference type="EMBL" id="BPVZ01000006">
    <property type="protein sequence ID" value="GKU93140.1"/>
    <property type="molecule type" value="Genomic_DNA"/>
</dbReference>
<organism evidence="1 2">
    <name type="scientific">Rubroshorea leprosula</name>
    <dbReference type="NCBI Taxonomy" id="152421"/>
    <lineage>
        <taxon>Eukaryota</taxon>
        <taxon>Viridiplantae</taxon>
        <taxon>Streptophyta</taxon>
        <taxon>Embryophyta</taxon>
        <taxon>Tracheophyta</taxon>
        <taxon>Spermatophyta</taxon>
        <taxon>Magnoliopsida</taxon>
        <taxon>eudicotyledons</taxon>
        <taxon>Gunneridae</taxon>
        <taxon>Pentapetalae</taxon>
        <taxon>rosids</taxon>
        <taxon>malvids</taxon>
        <taxon>Malvales</taxon>
        <taxon>Dipterocarpaceae</taxon>
        <taxon>Rubroshorea</taxon>
    </lineage>
</organism>
<protein>
    <submittedName>
        <fullName evidence="1">Uncharacterized protein</fullName>
    </submittedName>
</protein>
<reference evidence="1 2" key="1">
    <citation type="journal article" date="2021" name="Commun. Biol.">
        <title>The genome of Shorea leprosula (Dipterocarpaceae) highlights the ecological relevance of drought in aseasonal tropical rainforests.</title>
        <authorList>
            <person name="Ng K.K.S."/>
            <person name="Kobayashi M.J."/>
            <person name="Fawcett J.A."/>
            <person name="Hatakeyama M."/>
            <person name="Paape T."/>
            <person name="Ng C.H."/>
            <person name="Ang C.C."/>
            <person name="Tnah L.H."/>
            <person name="Lee C.T."/>
            <person name="Nishiyama T."/>
            <person name="Sese J."/>
            <person name="O'Brien M.J."/>
            <person name="Copetti D."/>
            <person name="Mohd Noor M.I."/>
            <person name="Ong R.C."/>
            <person name="Putra M."/>
            <person name="Sireger I.Z."/>
            <person name="Indrioko S."/>
            <person name="Kosugi Y."/>
            <person name="Izuno A."/>
            <person name="Isagi Y."/>
            <person name="Lee S.L."/>
            <person name="Shimizu K.K."/>
        </authorList>
    </citation>
    <scope>NUCLEOTIDE SEQUENCE [LARGE SCALE GENOMIC DNA]</scope>
    <source>
        <strain evidence="1">214</strain>
    </source>
</reference>
<evidence type="ECO:0000313" key="1">
    <source>
        <dbReference type="EMBL" id="GKU93140.1"/>
    </source>
</evidence>
<gene>
    <name evidence="1" type="ORF">SLEP1_g6765</name>
</gene>
<dbReference type="Proteomes" id="UP001054252">
    <property type="component" value="Unassembled WGS sequence"/>
</dbReference>
<sequence length="47" mass="5110">MNSVGSSSTKFGQNLPEICSVFYFISTLSAATLHHSFSRLLASVFLL</sequence>
<name>A0AAV5I286_9ROSI</name>